<evidence type="ECO:0000313" key="9">
    <source>
        <dbReference type="Proteomes" id="UP000678393"/>
    </source>
</evidence>
<evidence type="ECO:0000259" key="7">
    <source>
        <dbReference type="PROSITE" id="PS50125"/>
    </source>
</evidence>
<accession>A0A8S3ZQD5</accession>
<keyword evidence="9" id="KW-1185">Reference proteome</keyword>
<keyword evidence="2" id="KW-0812">Transmembrane</keyword>
<dbReference type="SUPFAM" id="SSF55073">
    <property type="entry name" value="Nucleotide cyclase"/>
    <property type="match status" value="1"/>
</dbReference>
<evidence type="ECO:0000256" key="2">
    <source>
        <dbReference type="ARBA" id="ARBA00022692"/>
    </source>
</evidence>
<sequence length="53" mass="5759">VETIGDAYMLASGLPKRNGCQHTKEIANAALDILASIRSFTIPHLPGKKLKIR</sequence>
<gene>
    <name evidence="8" type="ORF">CUNI_LOCUS15636</name>
</gene>
<dbReference type="GO" id="GO:0007168">
    <property type="term" value="P:receptor guanylyl cyclase signaling pathway"/>
    <property type="evidence" value="ECO:0007669"/>
    <property type="project" value="TreeGrafter"/>
</dbReference>
<dbReference type="EMBL" id="CAJHNH020003831">
    <property type="protein sequence ID" value="CAG5130078.1"/>
    <property type="molecule type" value="Genomic_DNA"/>
</dbReference>
<dbReference type="GO" id="GO:0004016">
    <property type="term" value="F:adenylate cyclase activity"/>
    <property type="evidence" value="ECO:0007669"/>
    <property type="project" value="TreeGrafter"/>
</dbReference>
<evidence type="ECO:0000256" key="5">
    <source>
        <dbReference type="ARBA" id="ARBA00023136"/>
    </source>
</evidence>
<dbReference type="OrthoDB" id="60033at2759"/>
<dbReference type="GO" id="GO:0000166">
    <property type="term" value="F:nucleotide binding"/>
    <property type="evidence" value="ECO:0007669"/>
    <property type="project" value="UniProtKB-KW"/>
</dbReference>
<organism evidence="8 9">
    <name type="scientific">Candidula unifasciata</name>
    <dbReference type="NCBI Taxonomy" id="100452"/>
    <lineage>
        <taxon>Eukaryota</taxon>
        <taxon>Metazoa</taxon>
        <taxon>Spiralia</taxon>
        <taxon>Lophotrochozoa</taxon>
        <taxon>Mollusca</taxon>
        <taxon>Gastropoda</taxon>
        <taxon>Heterobranchia</taxon>
        <taxon>Euthyneura</taxon>
        <taxon>Panpulmonata</taxon>
        <taxon>Eupulmonata</taxon>
        <taxon>Stylommatophora</taxon>
        <taxon>Helicina</taxon>
        <taxon>Helicoidea</taxon>
        <taxon>Geomitridae</taxon>
        <taxon>Candidula</taxon>
    </lineage>
</organism>
<dbReference type="AlphaFoldDB" id="A0A8S3ZQD5"/>
<dbReference type="GO" id="GO:0004383">
    <property type="term" value="F:guanylate cyclase activity"/>
    <property type="evidence" value="ECO:0007669"/>
    <property type="project" value="TreeGrafter"/>
</dbReference>
<dbReference type="InterPro" id="IPR050401">
    <property type="entry name" value="Cyclic_nucleotide_synthase"/>
</dbReference>
<dbReference type="Pfam" id="PF00211">
    <property type="entry name" value="Guanylate_cyc"/>
    <property type="match status" value="1"/>
</dbReference>
<dbReference type="PANTHER" id="PTHR11920">
    <property type="entry name" value="GUANYLYL CYCLASE"/>
    <property type="match status" value="1"/>
</dbReference>
<reference evidence="8" key="1">
    <citation type="submission" date="2021-04" db="EMBL/GenBank/DDBJ databases">
        <authorList>
            <consortium name="Molecular Ecology Group"/>
        </authorList>
    </citation>
    <scope>NUCLEOTIDE SEQUENCE</scope>
</reference>
<comment type="subcellular location">
    <subcellularLocation>
        <location evidence="1">Membrane</location>
    </subcellularLocation>
</comment>
<proteinExistence type="predicted"/>
<keyword evidence="6" id="KW-0456">Lyase</keyword>
<name>A0A8S3ZQD5_9EUPU</name>
<dbReference type="GO" id="GO:0001653">
    <property type="term" value="F:peptide receptor activity"/>
    <property type="evidence" value="ECO:0007669"/>
    <property type="project" value="TreeGrafter"/>
</dbReference>
<dbReference type="InterPro" id="IPR029787">
    <property type="entry name" value="Nucleotide_cyclase"/>
</dbReference>
<evidence type="ECO:0000256" key="4">
    <source>
        <dbReference type="ARBA" id="ARBA00022989"/>
    </source>
</evidence>
<feature type="non-terminal residue" evidence="8">
    <location>
        <position position="53"/>
    </location>
</feature>
<evidence type="ECO:0000256" key="6">
    <source>
        <dbReference type="ARBA" id="ARBA00023239"/>
    </source>
</evidence>
<evidence type="ECO:0000313" key="8">
    <source>
        <dbReference type="EMBL" id="CAG5130078.1"/>
    </source>
</evidence>
<evidence type="ECO:0000256" key="1">
    <source>
        <dbReference type="ARBA" id="ARBA00004370"/>
    </source>
</evidence>
<dbReference type="GO" id="GO:0005886">
    <property type="term" value="C:plasma membrane"/>
    <property type="evidence" value="ECO:0007669"/>
    <property type="project" value="TreeGrafter"/>
</dbReference>
<evidence type="ECO:0000256" key="3">
    <source>
        <dbReference type="ARBA" id="ARBA00022741"/>
    </source>
</evidence>
<dbReference type="Gene3D" id="3.30.70.1230">
    <property type="entry name" value="Nucleotide cyclase"/>
    <property type="match status" value="1"/>
</dbReference>
<dbReference type="PANTHER" id="PTHR11920:SF501">
    <property type="entry name" value="GUANYLATE CYCLASE 32E"/>
    <property type="match status" value="1"/>
</dbReference>
<protein>
    <recommendedName>
        <fullName evidence="7">Guanylate cyclase domain-containing protein</fullName>
    </recommendedName>
</protein>
<comment type="caution">
    <text evidence="8">The sequence shown here is derived from an EMBL/GenBank/DDBJ whole genome shotgun (WGS) entry which is preliminary data.</text>
</comment>
<dbReference type="GO" id="GO:0035556">
    <property type="term" value="P:intracellular signal transduction"/>
    <property type="evidence" value="ECO:0007669"/>
    <property type="project" value="InterPro"/>
</dbReference>
<keyword evidence="5" id="KW-0472">Membrane</keyword>
<dbReference type="PROSITE" id="PS50125">
    <property type="entry name" value="GUANYLATE_CYCLASE_2"/>
    <property type="match status" value="1"/>
</dbReference>
<keyword evidence="3" id="KW-0547">Nucleotide-binding</keyword>
<feature type="non-terminal residue" evidence="8">
    <location>
        <position position="1"/>
    </location>
</feature>
<feature type="domain" description="Guanylate cyclase" evidence="7">
    <location>
        <begin position="1"/>
        <end position="53"/>
    </location>
</feature>
<keyword evidence="4" id="KW-1133">Transmembrane helix</keyword>
<dbReference type="Proteomes" id="UP000678393">
    <property type="component" value="Unassembled WGS sequence"/>
</dbReference>
<dbReference type="InterPro" id="IPR001054">
    <property type="entry name" value="A/G_cyclase"/>
</dbReference>